<feature type="transmembrane region" description="Helical" evidence="1">
    <location>
        <begin position="221"/>
        <end position="237"/>
    </location>
</feature>
<organism evidence="4 5">
    <name type="scientific">Zhongshania aquimaris</name>
    <dbReference type="NCBI Taxonomy" id="2857107"/>
    <lineage>
        <taxon>Bacteria</taxon>
        <taxon>Pseudomonadati</taxon>
        <taxon>Pseudomonadota</taxon>
        <taxon>Gammaproteobacteria</taxon>
        <taxon>Cellvibrionales</taxon>
        <taxon>Spongiibacteraceae</taxon>
        <taxon>Zhongshania</taxon>
    </lineage>
</organism>
<feature type="transmembrane region" description="Helical" evidence="1">
    <location>
        <begin position="190"/>
        <end position="209"/>
    </location>
</feature>
<sequence length="631" mass="71330">MIYRKDLDGLRGVAVLLALLFHSHTPGFSGGFVGVDLFFAISGFLITTILLREQEDGRFSLVNFYERRVRRILPALYTILFLSSFGLALILTPEQMEEYSKSLLSVVFFVSNIFYFNQGSYFGVAVEQMPLLHTWSLAVEEQFYIFYPLALYVAFKYFRQHMLKIVVVITILAFFFSIWAGPLYPKANFYFAPTRAWQLFIGAIAAVLLYSKGGESNENNLLSFIGLMMICGAVFFLDRSMLYPSYNALLPSVGTFLIIMYGGGNTIAGYVLRSKPLVFVGLMSFSLYLWHNPFFAGARILGYDESNRLLYLGMCLVSGVLAYFTWKYIETPFRHKAIISSRRVWQSALVSTFVVLPLGVLGTSGKLDTLLWNDAELSVLDYAKYYKANEYPCFLMPNQPIGKFPEECAPEDNKEWLLWGDSHAASIFPGLNEVWGGEVAEQYTVAACPPILDLISRYNPSCRANNDAIFSLIEKSSADKVILMASWYGYKDAENWPEKLEVTINRIKATGRRVIVLGPLPWWRPDLPHSIARKMRAEGVDLSSIDEWQEVTLMPELLDAESKVADAARRSDVEFYSLIDLLCEAGSCLAFSDISNKRVPLSWDYAHLTEEGAIFIGRKLSSKIGKKIAEM</sequence>
<name>A0ABS6VN37_9GAMM</name>
<feature type="transmembrane region" description="Helical" evidence="1">
    <location>
        <begin position="249"/>
        <end position="272"/>
    </location>
</feature>
<dbReference type="InterPro" id="IPR002656">
    <property type="entry name" value="Acyl_transf_3_dom"/>
</dbReference>
<feature type="transmembrane region" description="Helical" evidence="1">
    <location>
        <begin position="347"/>
        <end position="365"/>
    </location>
</feature>
<dbReference type="GO" id="GO:0016746">
    <property type="term" value="F:acyltransferase activity"/>
    <property type="evidence" value="ECO:0007669"/>
    <property type="project" value="UniProtKB-KW"/>
</dbReference>
<keyword evidence="4" id="KW-0808">Transferase</keyword>
<feature type="transmembrane region" description="Helical" evidence="1">
    <location>
        <begin position="31"/>
        <end position="51"/>
    </location>
</feature>
<evidence type="ECO:0000313" key="4">
    <source>
        <dbReference type="EMBL" id="MBW2939739.1"/>
    </source>
</evidence>
<dbReference type="PANTHER" id="PTHR23028">
    <property type="entry name" value="ACETYLTRANSFERASE"/>
    <property type="match status" value="1"/>
</dbReference>
<proteinExistence type="predicted"/>
<dbReference type="Pfam" id="PF19040">
    <property type="entry name" value="SGNH"/>
    <property type="match status" value="1"/>
</dbReference>
<feature type="transmembrane region" description="Helical" evidence="1">
    <location>
        <begin position="165"/>
        <end position="184"/>
    </location>
</feature>
<feature type="transmembrane region" description="Helical" evidence="1">
    <location>
        <begin position="72"/>
        <end position="91"/>
    </location>
</feature>
<feature type="transmembrane region" description="Helical" evidence="1">
    <location>
        <begin position="308"/>
        <end position="326"/>
    </location>
</feature>
<dbReference type="EMBL" id="JAHWDQ010000001">
    <property type="protein sequence ID" value="MBW2939739.1"/>
    <property type="molecule type" value="Genomic_DNA"/>
</dbReference>
<keyword evidence="1" id="KW-1133">Transmembrane helix</keyword>
<dbReference type="InterPro" id="IPR050879">
    <property type="entry name" value="Acyltransferase_3"/>
</dbReference>
<evidence type="ECO:0000256" key="1">
    <source>
        <dbReference type="SAM" id="Phobius"/>
    </source>
</evidence>
<evidence type="ECO:0000313" key="5">
    <source>
        <dbReference type="Proteomes" id="UP001166291"/>
    </source>
</evidence>
<comment type="caution">
    <text evidence="4">The sequence shown here is derived from an EMBL/GenBank/DDBJ whole genome shotgun (WGS) entry which is preliminary data.</text>
</comment>
<accession>A0ABS6VN37</accession>
<dbReference type="InterPro" id="IPR043968">
    <property type="entry name" value="SGNH"/>
</dbReference>
<feature type="transmembrane region" description="Helical" evidence="1">
    <location>
        <begin position="277"/>
        <end position="296"/>
    </location>
</feature>
<feature type="transmembrane region" description="Helical" evidence="1">
    <location>
        <begin position="103"/>
        <end position="124"/>
    </location>
</feature>
<gene>
    <name evidence="4" type="ORF">KXJ70_03085</name>
</gene>
<protein>
    <submittedName>
        <fullName evidence="4">Acyltransferase</fullName>
    </submittedName>
</protein>
<keyword evidence="5" id="KW-1185">Reference proteome</keyword>
<dbReference type="PANTHER" id="PTHR23028:SF53">
    <property type="entry name" value="ACYL_TRANSF_3 DOMAIN-CONTAINING PROTEIN"/>
    <property type="match status" value="1"/>
</dbReference>
<dbReference type="Pfam" id="PF01757">
    <property type="entry name" value="Acyl_transf_3"/>
    <property type="match status" value="1"/>
</dbReference>
<keyword evidence="4" id="KW-0012">Acyltransferase</keyword>
<reference evidence="4" key="1">
    <citation type="submission" date="2021-07" db="EMBL/GenBank/DDBJ databases">
        <title>Zhongshania sp. CAU 1632 isolated from seawater.</title>
        <authorList>
            <person name="Kim W."/>
        </authorList>
    </citation>
    <scope>NUCLEOTIDE SEQUENCE</scope>
    <source>
        <strain evidence="4">CAU 1632</strain>
    </source>
</reference>
<feature type="domain" description="Acyltransferase 3" evidence="2">
    <location>
        <begin position="5"/>
        <end position="325"/>
    </location>
</feature>
<evidence type="ECO:0000259" key="3">
    <source>
        <dbReference type="Pfam" id="PF19040"/>
    </source>
</evidence>
<evidence type="ECO:0000259" key="2">
    <source>
        <dbReference type="Pfam" id="PF01757"/>
    </source>
</evidence>
<keyword evidence="1" id="KW-0812">Transmembrane</keyword>
<keyword evidence="1" id="KW-0472">Membrane</keyword>
<dbReference type="Proteomes" id="UP001166291">
    <property type="component" value="Unassembled WGS sequence"/>
</dbReference>
<dbReference type="RefSeq" id="WP_219041979.1">
    <property type="nucleotide sequence ID" value="NZ_JAHWDQ010000001.1"/>
</dbReference>
<feature type="domain" description="SGNH" evidence="3">
    <location>
        <begin position="406"/>
        <end position="619"/>
    </location>
</feature>